<dbReference type="EMBL" id="NMUH01007094">
    <property type="protein sequence ID" value="MQM16633.1"/>
    <property type="molecule type" value="Genomic_DNA"/>
</dbReference>
<reference evidence="1" key="1">
    <citation type="submission" date="2017-07" db="EMBL/GenBank/DDBJ databases">
        <title>Taro Niue Genome Assembly and Annotation.</title>
        <authorList>
            <person name="Atibalentja N."/>
            <person name="Keating K."/>
            <person name="Fields C.J."/>
        </authorList>
    </citation>
    <scope>NUCLEOTIDE SEQUENCE</scope>
    <source>
        <strain evidence="1">Niue_2</strain>
        <tissue evidence="1">Leaf</tissue>
    </source>
</reference>
<sequence>MERLEVHPAGLCEEGDGALLLAVLRSGGRPCRGLVVCEAVGRVELECTAGGIGRVMAVLLFFSSVVVCCWEEDSRGFWGPAFEKVFAAVRSVCDSSDFWEDVIGAIDGTHIPVHILRENKHGIGTAKE</sequence>
<keyword evidence="2" id="KW-1185">Reference proteome</keyword>
<evidence type="ECO:0000313" key="1">
    <source>
        <dbReference type="EMBL" id="MQM16633.1"/>
    </source>
</evidence>
<accession>A0A843XBF2</accession>
<name>A0A843XBF2_COLES</name>
<organism evidence="1 2">
    <name type="scientific">Colocasia esculenta</name>
    <name type="common">Wild taro</name>
    <name type="synonym">Arum esculentum</name>
    <dbReference type="NCBI Taxonomy" id="4460"/>
    <lineage>
        <taxon>Eukaryota</taxon>
        <taxon>Viridiplantae</taxon>
        <taxon>Streptophyta</taxon>
        <taxon>Embryophyta</taxon>
        <taxon>Tracheophyta</taxon>
        <taxon>Spermatophyta</taxon>
        <taxon>Magnoliopsida</taxon>
        <taxon>Liliopsida</taxon>
        <taxon>Araceae</taxon>
        <taxon>Aroideae</taxon>
        <taxon>Colocasieae</taxon>
        <taxon>Colocasia</taxon>
    </lineage>
</organism>
<proteinExistence type="predicted"/>
<protein>
    <submittedName>
        <fullName evidence="1">Uncharacterized protein</fullName>
    </submittedName>
</protein>
<gene>
    <name evidence="1" type="ORF">Taro_049590</name>
</gene>
<evidence type="ECO:0000313" key="2">
    <source>
        <dbReference type="Proteomes" id="UP000652761"/>
    </source>
</evidence>
<dbReference type="AlphaFoldDB" id="A0A843XBF2"/>
<comment type="caution">
    <text evidence="1">The sequence shown here is derived from an EMBL/GenBank/DDBJ whole genome shotgun (WGS) entry which is preliminary data.</text>
</comment>
<feature type="non-terminal residue" evidence="1">
    <location>
        <position position="1"/>
    </location>
</feature>
<dbReference type="Proteomes" id="UP000652761">
    <property type="component" value="Unassembled WGS sequence"/>
</dbReference>